<dbReference type="FunFam" id="3.40.50.300:FF:001129">
    <property type="entry name" value="ras-related protein Rab-44 isoform X2"/>
    <property type="match status" value="1"/>
</dbReference>
<dbReference type="PROSITE" id="PS51419">
    <property type="entry name" value="RAB"/>
    <property type="match status" value="1"/>
</dbReference>
<dbReference type="GO" id="GO:0005525">
    <property type="term" value="F:GTP binding"/>
    <property type="evidence" value="ECO:0007669"/>
    <property type="project" value="UniProtKB-KW"/>
</dbReference>
<evidence type="ECO:0000256" key="5">
    <source>
        <dbReference type="ARBA" id="ARBA00023288"/>
    </source>
</evidence>
<dbReference type="PROSITE" id="PS51420">
    <property type="entry name" value="RHO"/>
    <property type="match status" value="1"/>
</dbReference>
<dbReference type="InterPro" id="IPR050209">
    <property type="entry name" value="Rab_GTPases_membrane_traffic"/>
</dbReference>
<dbReference type="GO" id="GO:0003924">
    <property type="term" value="F:GTPase activity"/>
    <property type="evidence" value="ECO:0007669"/>
    <property type="project" value="InterPro"/>
</dbReference>
<name>A0A3G4ZMG5_9VIRU</name>
<dbReference type="Gene3D" id="3.40.50.300">
    <property type="entry name" value="P-loop containing nucleotide triphosphate hydrolases"/>
    <property type="match status" value="1"/>
</dbReference>
<keyword evidence="3" id="KW-0547">Nucleotide-binding</keyword>
<dbReference type="InterPro" id="IPR005225">
    <property type="entry name" value="Small_GTP-bd"/>
</dbReference>
<dbReference type="EMBL" id="MK071980">
    <property type="protein sequence ID" value="AYV75604.1"/>
    <property type="molecule type" value="Genomic_DNA"/>
</dbReference>
<dbReference type="SMART" id="SM00175">
    <property type="entry name" value="RAB"/>
    <property type="match status" value="1"/>
</dbReference>
<dbReference type="PANTHER" id="PTHR47979">
    <property type="entry name" value="DRAB11-RELATED"/>
    <property type="match status" value="1"/>
</dbReference>
<dbReference type="SUPFAM" id="SSF52540">
    <property type="entry name" value="P-loop containing nucleoside triphosphate hydrolases"/>
    <property type="match status" value="1"/>
</dbReference>
<proteinExistence type="inferred from homology"/>
<dbReference type="PRINTS" id="PR00449">
    <property type="entry name" value="RASTRNSFRMNG"/>
</dbReference>
<dbReference type="CDD" id="cd00154">
    <property type="entry name" value="Rab"/>
    <property type="match status" value="1"/>
</dbReference>
<keyword evidence="5" id="KW-0449">Lipoprotein</keyword>
<gene>
    <name evidence="6" type="ORF">Terrestrivirus2_112</name>
</gene>
<dbReference type="GO" id="GO:0020002">
    <property type="term" value="C:host cell plasma membrane"/>
    <property type="evidence" value="ECO:0007669"/>
    <property type="project" value="UniProtKB-SubCell"/>
</dbReference>
<dbReference type="SMART" id="SM00174">
    <property type="entry name" value="RHO"/>
    <property type="match status" value="1"/>
</dbReference>
<evidence type="ECO:0000313" key="6">
    <source>
        <dbReference type="EMBL" id="AYV75604.1"/>
    </source>
</evidence>
<accession>A0A3G4ZMG5</accession>
<keyword evidence="4" id="KW-0342">GTP-binding</keyword>
<dbReference type="NCBIfam" id="TIGR00231">
    <property type="entry name" value="small_GTP"/>
    <property type="match status" value="1"/>
</dbReference>
<evidence type="ECO:0000256" key="1">
    <source>
        <dbReference type="ARBA" id="ARBA00004112"/>
    </source>
</evidence>
<sequence length="219" mass="24693">MTTHKLIFKTILVGDSGVGKSSMLLRFTDNKFNPSHDLTIGVEFGSIVINVEDKTPVKLTIWDTAGQETFKSITRSYYRSAAGVLLCFDITNKKSFANIHTWVNEVIEYGPTNSIIILVGTKADLIDHRVISTEEALKVANEYKMNYIEVSSKTNVYGSKFSNEAFKQLAQEIYNNFKNSKEINQPGITFADPNRQYGSIDFPRTDSDKLKYKNFCCGI</sequence>
<evidence type="ECO:0000256" key="2">
    <source>
        <dbReference type="ARBA" id="ARBA00006270"/>
    </source>
</evidence>
<dbReference type="InterPro" id="IPR027417">
    <property type="entry name" value="P-loop_NTPase"/>
</dbReference>
<organism evidence="6">
    <name type="scientific">Terrestrivirus sp</name>
    <dbReference type="NCBI Taxonomy" id="2487775"/>
    <lineage>
        <taxon>Viruses</taxon>
        <taxon>Varidnaviria</taxon>
        <taxon>Bamfordvirae</taxon>
        <taxon>Nucleocytoviricota</taxon>
        <taxon>Megaviricetes</taxon>
        <taxon>Imitervirales</taxon>
        <taxon>Mimiviridae</taxon>
        <taxon>Klosneuvirinae</taxon>
    </lineage>
</organism>
<dbReference type="PROSITE" id="PS51421">
    <property type="entry name" value="RAS"/>
    <property type="match status" value="1"/>
</dbReference>
<dbReference type="SMART" id="SM00176">
    <property type="entry name" value="RAN"/>
    <property type="match status" value="1"/>
</dbReference>
<comment type="subcellular location">
    <subcellularLocation>
        <location evidence="1">Host cell membrane</location>
        <topology evidence="1">Lipid-anchor</topology>
        <orientation evidence="1">Cytoplasmic side</orientation>
    </subcellularLocation>
</comment>
<comment type="similarity">
    <text evidence="2">Belongs to the small GTPase superfamily. Rab family.</text>
</comment>
<protein>
    <submittedName>
        <fullName evidence="6">Ras-related protein Rab-2-A</fullName>
    </submittedName>
</protein>
<dbReference type="InterPro" id="IPR001806">
    <property type="entry name" value="Small_GTPase"/>
</dbReference>
<dbReference type="SMART" id="SM00173">
    <property type="entry name" value="RAS"/>
    <property type="match status" value="1"/>
</dbReference>
<evidence type="ECO:0000256" key="4">
    <source>
        <dbReference type="ARBA" id="ARBA00023134"/>
    </source>
</evidence>
<evidence type="ECO:0000256" key="3">
    <source>
        <dbReference type="ARBA" id="ARBA00022741"/>
    </source>
</evidence>
<reference evidence="6" key="1">
    <citation type="submission" date="2018-10" db="EMBL/GenBank/DDBJ databases">
        <title>Hidden diversity of soil giant viruses.</title>
        <authorList>
            <person name="Schulz F."/>
            <person name="Alteio L."/>
            <person name="Goudeau D."/>
            <person name="Ryan E.M."/>
            <person name="Malmstrom R.R."/>
            <person name="Blanchard J."/>
            <person name="Woyke T."/>
        </authorList>
    </citation>
    <scope>NUCLEOTIDE SEQUENCE</scope>
    <source>
        <strain evidence="6">TEV1</strain>
    </source>
</reference>
<dbReference type="Pfam" id="PF00071">
    <property type="entry name" value="Ras"/>
    <property type="match status" value="1"/>
</dbReference>